<evidence type="ECO:0000313" key="2">
    <source>
        <dbReference type="EnsemblPlants" id="Solyc06g082060.3.1"/>
    </source>
</evidence>
<protein>
    <submittedName>
        <fullName evidence="2">Uncharacterized protein</fullName>
    </submittedName>
</protein>
<feature type="region of interest" description="Disordered" evidence="1">
    <location>
        <begin position="24"/>
        <end position="44"/>
    </location>
</feature>
<feature type="compositionally biased region" description="Basic and acidic residues" evidence="1">
    <location>
        <begin position="31"/>
        <end position="44"/>
    </location>
</feature>
<proteinExistence type="predicted"/>
<reference evidence="2" key="1">
    <citation type="journal article" date="2012" name="Nature">
        <title>The tomato genome sequence provides insights into fleshy fruit evolution.</title>
        <authorList>
            <consortium name="Tomato Genome Consortium"/>
        </authorList>
    </citation>
    <scope>NUCLEOTIDE SEQUENCE [LARGE SCALE GENOMIC DNA]</scope>
    <source>
        <strain evidence="2">cv. Heinz 1706</strain>
    </source>
</reference>
<dbReference type="EnsemblPlants" id="Solyc06g082060.3.1">
    <property type="protein sequence ID" value="Solyc06g082060.3.1"/>
    <property type="gene ID" value="Solyc06g082060.3"/>
</dbReference>
<reference evidence="2" key="2">
    <citation type="submission" date="2019-01" db="UniProtKB">
        <authorList>
            <consortium name="EnsemblPlants"/>
        </authorList>
    </citation>
    <scope>IDENTIFICATION</scope>
    <source>
        <strain evidence="2">cv. Heinz 1706</strain>
    </source>
</reference>
<dbReference type="Proteomes" id="UP000004994">
    <property type="component" value="Chromosome 6"/>
</dbReference>
<dbReference type="AlphaFoldDB" id="A0A3Q7H4L9"/>
<sequence>MELIDMKLFSAICLLLSIKENLDSGSKLRKNGGERGRIQNEEERSPANCFSWSANVIGEGKSSSFSRPLFLTHRA</sequence>
<accession>A0A3Q7H4L9</accession>
<dbReference type="Gramene" id="Solyc06g082060.3.1">
    <property type="protein sequence ID" value="Solyc06g082060.3.1"/>
    <property type="gene ID" value="Solyc06g082060.3"/>
</dbReference>
<dbReference type="PaxDb" id="4081-Solyc06g082060.2.1"/>
<organism evidence="2">
    <name type="scientific">Solanum lycopersicum</name>
    <name type="common">Tomato</name>
    <name type="synonym">Lycopersicon esculentum</name>
    <dbReference type="NCBI Taxonomy" id="4081"/>
    <lineage>
        <taxon>Eukaryota</taxon>
        <taxon>Viridiplantae</taxon>
        <taxon>Streptophyta</taxon>
        <taxon>Embryophyta</taxon>
        <taxon>Tracheophyta</taxon>
        <taxon>Spermatophyta</taxon>
        <taxon>Magnoliopsida</taxon>
        <taxon>eudicotyledons</taxon>
        <taxon>Gunneridae</taxon>
        <taxon>Pentapetalae</taxon>
        <taxon>asterids</taxon>
        <taxon>lamiids</taxon>
        <taxon>Solanales</taxon>
        <taxon>Solanaceae</taxon>
        <taxon>Solanoideae</taxon>
        <taxon>Solaneae</taxon>
        <taxon>Solanum</taxon>
        <taxon>Solanum subgen. Lycopersicon</taxon>
    </lineage>
</organism>
<name>A0A3Q7H4L9_SOLLC</name>
<evidence type="ECO:0000256" key="1">
    <source>
        <dbReference type="SAM" id="MobiDB-lite"/>
    </source>
</evidence>
<evidence type="ECO:0000313" key="3">
    <source>
        <dbReference type="Proteomes" id="UP000004994"/>
    </source>
</evidence>
<dbReference type="InParanoid" id="A0A3Q7H4L9"/>
<keyword evidence="3" id="KW-1185">Reference proteome</keyword>